<dbReference type="EnsemblFungi" id="FOXG_05001T0">
    <property type="protein sequence ID" value="FOXG_05001P0"/>
    <property type="gene ID" value="FOXG_05001"/>
</dbReference>
<dbReference type="Proteomes" id="UP000002489">
    <property type="component" value="Unassembled WGS sequence"/>
</dbReference>
<protein>
    <submittedName>
        <fullName evidence="2">Uncharacterized protein</fullName>
    </submittedName>
</protein>
<name>A0A0D2XM27_FUSOF</name>
<dbReference type="AlphaFoldDB" id="A0A0D2XM27"/>
<evidence type="ECO:0000313" key="2">
    <source>
        <dbReference type="EnsemblFungi" id="FOXG_05001P0"/>
    </source>
</evidence>
<reference evidence="3" key="1">
    <citation type="journal article" date="2012" name="Mol. Plant Microbe Interact.">
        <title>A highly conserved effector in Fusarium oxysporum is required for full virulence on Arabidopsis.</title>
        <authorList>
            <person name="Thatcher L.F."/>
            <person name="Gardiner D.M."/>
            <person name="Kazan K."/>
            <person name="Manners J."/>
        </authorList>
    </citation>
    <scope>NUCLEOTIDE SEQUENCE [LARGE SCALE GENOMIC DNA]</scope>
    <source>
        <strain evidence="3">Fo5176</strain>
    </source>
</reference>
<evidence type="ECO:0000256" key="1">
    <source>
        <dbReference type="SAM" id="MobiDB-lite"/>
    </source>
</evidence>
<sequence>MAGSWKLQSAFAVKHVLQSRSQDQRLVAQNEADNAMAEVAIRAWLEVGRPTLTISTWSCYCCLISPARRGQEVRDLKEKTSGDRQQQEDQVAEEVDRNPSCCAPVEFAAVSPPVEEATSEGAFRD</sequence>
<reference evidence="2" key="2">
    <citation type="submission" date="2025-08" db="UniProtKB">
        <authorList>
            <consortium name="EnsemblFungi"/>
        </authorList>
    </citation>
    <scope>IDENTIFICATION</scope>
    <source>
        <strain evidence="2">4287 / CBS 123668 / FGSC 9935 / NRRL 34936</strain>
    </source>
</reference>
<feature type="region of interest" description="Disordered" evidence="1">
    <location>
        <begin position="73"/>
        <end position="97"/>
    </location>
</feature>
<evidence type="ECO:0000313" key="3">
    <source>
        <dbReference type="Proteomes" id="UP000002489"/>
    </source>
</evidence>
<feature type="compositionally biased region" description="Basic and acidic residues" evidence="1">
    <location>
        <begin position="73"/>
        <end position="87"/>
    </location>
</feature>
<proteinExistence type="predicted"/>
<accession>A0A0D2XM27</accession>
<organism evidence="2 3">
    <name type="scientific">Fusarium oxysporum (strain Fo5176)</name>
    <name type="common">Fusarium vascular wilt</name>
    <dbReference type="NCBI Taxonomy" id="660025"/>
    <lineage>
        <taxon>Eukaryota</taxon>
        <taxon>Fungi</taxon>
        <taxon>Dikarya</taxon>
        <taxon>Ascomycota</taxon>
        <taxon>Pezizomycotina</taxon>
        <taxon>Sordariomycetes</taxon>
        <taxon>Hypocreomycetidae</taxon>
        <taxon>Hypocreales</taxon>
        <taxon>Nectriaceae</taxon>
        <taxon>Fusarium</taxon>
        <taxon>Fusarium oxysporum species complex</taxon>
    </lineage>
</organism>